<dbReference type="InterPro" id="IPR037229">
    <property type="entry name" value="Ribosomal_bL35_sf"/>
</dbReference>
<proteinExistence type="inferred from homology"/>
<evidence type="ECO:0000256" key="2">
    <source>
        <dbReference type="ARBA" id="ARBA00022980"/>
    </source>
</evidence>
<evidence type="ECO:0000256" key="3">
    <source>
        <dbReference type="ARBA" id="ARBA00023274"/>
    </source>
</evidence>
<dbReference type="GO" id="GO:0006412">
    <property type="term" value="P:translation"/>
    <property type="evidence" value="ECO:0007669"/>
    <property type="project" value="UniProtKB-UniRule"/>
</dbReference>
<dbReference type="PROSITE" id="PS00936">
    <property type="entry name" value="RIBOSOMAL_L35"/>
    <property type="match status" value="1"/>
</dbReference>
<evidence type="ECO:0000256" key="1">
    <source>
        <dbReference type="ARBA" id="ARBA00006598"/>
    </source>
</evidence>
<evidence type="ECO:0000256" key="4">
    <source>
        <dbReference type="ARBA" id="ARBA00072523"/>
    </source>
</evidence>
<evidence type="ECO:0000256" key="5">
    <source>
        <dbReference type="HAMAP-Rule" id="MF_00514"/>
    </source>
</evidence>
<name>A0A1Z1MDF4_9FLOR</name>
<dbReference type="PRINTS" id="PR00064">
    <property type="entry name" value="RIBOSOMALL35"/>
</dbReference>
<dbReference type="SUPFAM" id="SSF143034">
    <property type="entry name" value="L35p-like"/>
    <property type="match status" value="1"/>
</dbReference>
<comment type="subcellular location">
    <subcellularLocation>
        <location evidence="5">Plastid</location>
        <location evidence="5">Chloroplast</location>
    </subcellularLocation>
</comment>
<dbReference type="RefSeq" id="YP_009395191.1">
    <property type="nucleotide sequence ID" value="NC_035276.1"/>
</dbReference>
<dbReference type="AlphaFoldDB" id="A0A1Z1MDF4"/>
<dbReference type="GO" id="GO:0009507">
    <property type="term" value="C:chloroplast"/>
    <property type="evidence" value="ECO:0007669"/>
    <property type="project" value="UniProtKB-SubCell"/>
</dbReference>
<organism evidence="6">
    <name type="scientific">Alsidium seaforthii</name>
    <dbReference type="NCBI Taxonomy" id="2007182"/>
    <lineage>
        <taxon>Eukaryota</taxon>
        <taxon>Rhodophyta</taxon>
        <taxon>Florideophyceae</taxon>
        <taxon>Rhodymeniophycidae</taxon>
        <taxon>Ceramiales</taxon>
        <taxon>Rhodomelaceae</taxon>
        <taxon>Polysiphonioideae</taxon>
        <taxon>Alsidium</taxon>
    </lineage>
</organism>
<comment type="similarity">
    <text evidence="1 5">Belongs to the bacterial ribosomal protein bL35 family.</text>
</comment>
<keyword evidence="3 5" id="KW-0687">Ribonucleoprotein</keyword>
<sequence length="66" mass="8078">MYKLKTNKSISKRFKVTSNKKFMQRKSCRSHLLQKKSSKRKRKLRNVIIVKLRDKRNFINSLPYLH</sequence>
<geneLocation type="chloroplast" evidence="6"/>
<dbReference type="InterPro" id="IPR018265">
    <property type="entry name" value="Ribosomal_bL35_CS"/>
</dbReference>
<dbReference type="Gene3D" id="4.10.410.60">
    <property type="match status" value="1"/>
</dbReference>
<protein>
    <recommendedName>
        <fullName evidence="4 5">Large ribosomal subunit protein bL35c</fullName>
    </recommendedName>
</protein>
<keyword evidence="2 5" id="KW-0689">Ribosomal protein</keyword>
<gene>
    <name evidence="5 6" type="primary">rpl35</name>
</gene>
<dbReference type="NCBIfam" id="TIGR00001">
    <property type="entry name" value="rpmI_bact"/>
    <property type="match status" value="1"/>
</dbReference>
<dbReference type="GO" id="GO:0003735">
    <property type="term" value="F:structural constituent of ribosome"/>
    <property type="evidence" value="ECO:0007669"/>
    <property type="project" value="InterPro"/>
</dbReference>
<dbReference type="FunFam" id="4.10.410.60:FF:000001">
    <property type="entry name" value="50S ribosomal protein L35"/>
    <property type="match status" value="1"/>
</dbReference>
<dbReference type="GeneID" id="33357175"/>
<dbReference type="PANTHER" id="PTHR33343:SF1">
    <property type="entry name" value="LARGE RIBOSOMAL SUBUNIT PROTEIN BL35M"/>
    <property type="match status" value="1"/>
</dbReference>
<dbReference type="InterPro" id="IPR001706">
    <property type="entry name" value="Ribosomal_bL35"/>
</dbReference>
<accession>A0A1Z1MDF4</accession>
<dbReference type="InterPro" id="IPR021137">
    <property type="entry name" value="Ribosomal_bL35-like"/>
</dbReference>
<dbReference type="Pfam" id="PF01632">
    <property type="entry name" value="Ribosomal_L35p"/>
    <property type="match status" value="1"/>
</dbReference>
<keyword evidence="6" id="KW-0150">Chloroplast</keyword>
<dbReference type="HAMAP" id="MF_00514">
    <property type="entry name" value="Ribosomal_bL35"/>
    <property type="match status" value="1"/>
</dbReference>
<dbReference type="GO" id="GO:0015934">
    <property type="term" value="C:large ribosomal subunit"/>
    <property type="evidence" value="ECO:0007669"/>
    <property type="project" value="TreeGrafter"/>
</dbReference>
<evidence type="ECO:0000313" key="6">
    <source>
        <dbReference type="EMBL" id="ARW63959.1"/>
    </source>
</evidence>
<keyword evidence="6" id="KW-0934">Plastid</keyword>
<reference evidence="6" key="1">
    <citation type="journal article" date="2017" name="J. Phycol.">
        <title>Analysis of chloroplast genomes and a supermatrix inform reclassification of the Rhodomelaceae (Rhodophyta).</title>
        <authorList>
            <person name="Diaz-Tapia P."/>
            <person name="Maggs C.A."/>
            <person name="West J.A."/>
            <person name="Verbruggen H."/>
        </authorList>
    </citation>
    <scope>NUCLEOTIDE SEQUENCE</scope>
    <source>
        <strain evidence="6">PD644</strain>
    </source>
</reference>
<dbReference type="EMBL" id="MF101430">
    <property type="protein sequence ID" value="ARW63959.1"/>
    <property type="molecule type" value="Genomic_DNA"/>
</dbReference>
<dbReference type="PANTHER" id="PTHR33343">
    <property type="entry name" value="54S RIBOSOMAL PROTEIN BL35M"/>
    <property type="match status" value="1"/>
</dbReference>